<feature type="transmembrane region" description="Helical" evidence="1">
    <location>
        <begin position="38"/>
        <end position="55"/>
    </location>
</feature>
<dbReference type="PANTHER" id="PTHR40448:SF1">
    <property type="entry name" value="TWO-COMPONENT SENSOR HISTIDINE KINASE"/>
    <property type="match status" value="1"/>
</dbReference>
<feature type="transmembrane region" description="Helical" evidence="1">
    <location>
        <begin position="156"/>
        <end position="174"/>
    </location>
</feature>
<dbReference type="EMBL" id="CAADAT010000005">
    <property type="protein sequence ID" value="VFD53742.1"/>
    <property type="molecule type" value="Genomic_DNA"/>
</dbReference>
<organism evidence="3 4">
    <name type="scientific">Clostridioides difficile</name>
    <name type="common">Peptoclostridium difficile</name>
    <dbReference type="NCBI Taxonomy" id="1496"/>
    <lineage>
        <taxon>Bacteria</taxon>
        <taxon>Bacillati</taxon>
        <taxon>Bacillota</taxon>
        <taxon>Clostridia</taxon>
        <taxon>Peptostreptococcales</taxon>
        <taxon>Peptostreptococcaceae</taxon>
        <taxon>Clostridioides</taxon>
    </lineage>
</organism>
<feature type="transmembrane region" description="Helical" evidence="1">
    <location>
        <begin position="186"/>
        <end position="204"/>
    </location>
</feature>
<evidence type="ECO:0000256" key="1">
    <source>
        <dbReference type="SAM" id="Phobius"/>
    </source>
</evidence>
<keyword evidence="3" id="KW-0418">Kinase</keyword>
<dbReference type="InterPro" id="IPR032834">
    <property type="entry name" value="NatK-like_C"/>
</dbReference>
<sequence>MYLYEIWIIINFISLIVDFLIINKIFTYLSKKKTSRNFMFISFLIVIIILFFLNSNSNNEPMIYIFFSIILYYINYETSLVKSIIVPSLYWIIYLFLIKYISSVLVININYTEQQVLKGDIFALEMMLLAYIFLIFLVFIIKFVVTKNNFIKNIHLIFFTFINIVSFLLIFRGAAKDINVNFVDNIFIIIIGFTIVIFNLYLLSMMDKLLESRRIEIENKFMKEKIEIEYKYIKKLQYSNENIRILKHDIKNHLICIRNIHNNKEAFDKYLDSVDIEVNKINDIYDTGSIIVDAILDEKKIICDNYNIKLYVKANFTGCDFISAFDLCTIMSNLLDNAIESNLKVKNSDCRNITVKANCEKYMLIIIVENNKSNKIIKSKQSIITDKKNKTIHGLGLKSVKKSISKYNGDLFVEYNDENFKVKIIIPTNI</sequence>
<comment type="caution">
    <text evidence="3">The sequence shown here is derived from an EMBL/GenBank/DDBJ whole genome shotgun (WGS) entry which is preliminary data.</text>
</comment>
<feature type="transmembrane region" description="Helical" evidence="1">
    <location>
        <begin position="88"/>
        <end position="109"/>
    </location>
</feature>
<accession>A0AAX3GYD0</accession>
<feature type="transmembrane region" description="Helical" evidence="1">
    <location>
        <begin position="61"/>
        <end position="76"/>
    </location>
</feature>
<keyword evidence="3" id="KW-0808">Transferase</keyword>
<keyword evidence="1" id="KW-0812">Transmembrane</keyword>
<protein>
    <submittedName>
        <fullName evidence="3">Two-component signal transduction sensor histidine kinase</fullName>
        <ecNumber evidence="3">2.7.13.3</ecNumber>
    </submittedName>
</protein>
<dbReference type="EC" id="2.7.13.3" evidence="3"/>
<keyword evidence="1" id="KW-1133">Transmembrane helix</keyword>
<proteinExistence type="predicted"/>
<name>A0AAX3GYD0_CLODI</name>
<dbReference type="GO" id="GO:0042802">
    <property type="term" value="F:identical protein binding"/>
    <property type="evidence" value="ECO:0007669"/>
    <property type="project" value="TreeGrafter"/>
</dbReference>
<feature type="domain" description="Sensor histidine kinase NatK-like C-terminal" evidence="2">
    <location>
        <begin position="324"/>
        <end position="427"/>
    </location>
</feature>
<dbReference type="Gene3D" id="3.30.565.10">
    <property type="entry name" value="Histidine kinase-like ATPase, C-terminal domain"/>
    <property type="match status" value="1"/>
</dbReference>
<dbReference type="SUPFAM" id="SSF55874">
    <property type="entry name" value="ATPase domain of HSP90 chaperone/DNA topoisomerase II/histidine kinase"/>
    <property type="match status" value="1"/>
</dbReference>
<dbReference type="InterPro" id="IPR036890">
    <property type="entry name" value="HATPase_C_sf"/>
</dbReference>
<dbReference type="CDD" id="cd16935">
    <property type="entry name" value="HATPase_AgrC-ComD-like"/>
    <property type="match status" value="1"/>
</dbReference>
<dbReference type="Pfam" id="PF14501">
    <property type="entry name" value="HATPase_c_5"/>
    <property type="match status" value="1"/>
</dbReference>
<reference evidence="3 4" key="1">
    <citation type="submission" date="2019-02" db="EMBL/GenBank/DDBJ databases">
        <authorList>
            <consortium name="Pathogen Informatics"/>
        </authorList>
    </citation>
    <scope>NUCLEOTIDE SEQUENCE [LARGE SCALE GENOMIC DNA]</scope>
    <source>
        <strain evidence="3 4">078GUE027</strain>
    </source>
</reference>
<evidence type="ECO:0000313" key="4">
    <source>
        <dbReference type="Proteomes" id="UP000346772"/>
    </source>
</evidence>
<feature type="transmembrane region" description="Helical" evidence="1">
    <location>
        <begin position="121"/>
        <end position="144"/>
    </location>
</feature>
<evidence type="ECO:0000313" key="3">
    <source>
        <dbReference type="EMBL" id="VFD53742.1"/>
    </source>
</evidence>
<gene>
    <name evidence="3" type="ORF">SAMEA1710456_01217</name>
</gene>
<dbReference type="AlphaFoldDB" id="A0AAX3GYD0"/>
<dbReference type="RefSeq" id="WP_009906262.1">
    <property type="nucleotide sequence ID" value="NZ_CP012325.1"/>
</dbReference>
<dbReference type="GO" id="GO:0004673">
    <property type="term" value="F:protein histidine kinase activity"/>
    <property type="evidence" value="ECO:0007669"/>
    <property type="project" value="UniProtKB-EC"/>
</dbReference>
<keyword evidence="1" id="KW-0472">Membrane</keyword>
<dbReference type="Proteomes" id="UP000346772">
    <property type="component" value="Unassembled WGS sequence"/>
</dbReference>
<evidence type="ECO:0000259" key="2">
    <source>
        <dbReference type="Pfam" id="PF14501"/>
    </source>
</evidence>
<feature type="transmembrane region" description="Helical" evidence="1">
    <location>
        <begin position="6"/>
        <end position="26"/>
    </location>
</feature>
<dbReference type="PANTHER" id="PTHR40448">
    <property type="entry name" value="TWO-COMPONENT SENSOR HISTIDINE KINASE"/>
    <property type="match status" value="1"/>
</dbReference>